<gene>
    <name evidence="3" type="ORF">GCM10017044_15530</name>
</gene>
<feature type="domain" description="Tox-ART-HYD1" evidence="2">
    <location>
        <begin position="1"/>
        <end position="74"/>
    </location>
</feature>
<feature type="region of interest" description="Disordered" evidence="1">
    <location>
        <begin position="1"/>
        <end position="59"/>
    </location>
</feature>
<sequence length="76" mass="7972">MTHFTNSKDVDGTQDSGPNKAGDQNSVFTVGTKSKEAKSSPQDVQGKLGIGMGRGNNSVAFDTKSSEIIEVKNPVT</sequence>
<evidence type="ECO:0000313" key="3">
    <source>
        <dbReference type="EMBL" id="GHF22292.1"/>
    </source>
</evidence>
<evidence type="ECO:0000256" key="1">
    <source>
        <dbReference type="SAM" id="MobiDB-lite"/>
    </source>
</evidence>
<comment type="caution">
    <text evidence="3">The sequence shown here is derived from an EMBL/GenBank/DDBJ whole genome shotgun (WGS) entry which is preliminary data.</text>
</comment>
<reference evidence="3" key="1">
    <citation type="journal article" date="2014" name="Int. J. Syst. Evol. Microbiol.">
        <title>Complete genome sequence of Corynebacterium casei LMG S-19264T (=DSM 44701T), isolated from a smear-ripened cheese.</title>
        <authorList>
            <consortium name="US DOE Joint Genome Institute (JGI-PGF)"/>
            <person name="Walter F."/>
            <person name="Albersmeier A."/>
            <person name="Kalinowski J."/>
            <person name="Ruckert C."/>
        </authorList>
    </citation>
    <scope>NUCLEOTIDE SEQUENCE</scope>
    <source>
        <strain evidence="3">KCTC 42590</strain>
    </source>
</reference>
<feature type="compositionally biased region" description="Polar residues" evidence="1">
    <location>
        <begin position="12"/>
        <end position="32"/>
    </location>
</feature>
<dbReference type="Pfam" id="PF15633">
    <property type="entry name" value="Tox-ART-HYD1"/>
    <property type="match status" value="1"/>
</dbReference>
<proteinExistence type="predicted"/>
<organism evidence="3 4">
    <name type="scientific">Kordiimonas sediminis</name>
    <dbReference type="NCBI Taxonomy" id="1735581"/>
    <lineage>
        <taxon>Bacteria</taxon>
        <taxon>Pseudomonadati</taxon>
        <taxon>Pseudomonadota</taxon>
        <taxon>Alphaproteobacteria</taxon>
        <taxon>Kordiimonadales</taxon>
        <taxon>Kordiimonadaceae</taxon>
        <taxon>Kordiimonas</taxon>
    </lineage>
</organism>
<dbReference type="AlphaFoldDB" id="A0A919E7J4"/>
<dbReference type="EMBL" id="BNCI01000002">
    <property type="protein sequence ID" value="GHF22292.1"/>
    <property type="molecule type" value="Genomic_DNA"/>
</dbReference>
<protein>
    <recommendedName>
        <fullName evidence="2">Tox-ART-HYD1 domain-containing protein</fullName>
    </recommendedName>
</protein>
<evidence type="ECO:0000259" key="2">
    <source>
        <dbReference type="Pfam" id="PF15633"/>
    </source>
</evidence>
<feature type="compositionally biased region" description="Basic and acidic residues" evidence="1">
    <location>
        <begin position="1"/>
        <end position="11"/>
    </location>
</feature>
<dbReference type="InterPro" id="IPR028920">
    <property type="entry name" value="Tox-ART-HYD1_dom"/>
</dbReference>
<accession>A0A919E7J4</accession>
<reference evidence="3" key="2">
    <citation type="submission" date="2020-09" db="EMBL/GenBank/DDBJ databases">
        <authorList>
            <person name="Sun Q."/>
            <person name="Kim S."/>
        </authorList>
    </citation>
    <scope>NUCLEOTIDE SEQUENCE</scope>
    <source>
        <strain evidence="3">KCTC 42590</strain>
    </source>
</reference>
<keyword evidence="4" id="KW-1185">Reference proteome</keyword>
<name>A0A919E7J4_9PROT</name>
<dbReference type="Proteomes" id="UP000630923">
    <property type="component" value="Unassembled WGS sequence"/>
</dbReference>
<dbReference type="RefSeq" id="WP_191251684.1">
    <property type="nucleotide sequence ID" value="NZ_BNCI01000002.1"/>
</dbReference>
<evidence type="ECO:0000313" key="4">
    <source>
        <dbReference type="Proteomes" id="UP000630923"/>
    </source>
</evidence>